<protein>
    <submittedName>
        <fullName evidence="1">Uncharacterized protein</fullName>
    </submittedName>
</protein>
<evidence type="ECO:0000313" key="1">
    <source>
        <dbReference type="EMBL" id="KBZ68829.1"/>
    </source>
</evidence>
<sequence>MDTSATRKEFGEGGNSAYPHVIDVSRAAVNSTLTETLLASAGADNDVWENSQVSYLISASTVP</sequence>
<proteinExistence type="predicted"/>
<dbReference type="HOGENOM" id="CLU_2881110_0_0_11"/>
<comment type="caution">
    <text evidence="1">The sequence shown here is derived from an EMBL/GenBank/DDBJ whole genome shotgun (WGS) entry which is preliminary data.</text>
</comment>
<name>A0A051UHY0_9MYCO</name>
<keyword evidence="2" id="KW-1185">Reference proteome</keyword>
<dbReference type="AlphaFoldDB" id="A0A051UHY0"/>
<gene>
    <name evidence="1" type="ORF">K875_01386</name>
</gene>
<evidence type="ECO:0000313" key="2">
    <source>
        <dbReference type="Proteomes" id="UP000025947"/>
    </source>
</evidence>
<reference evidence="1 2" key="1">
    <citation type="submission" date="2014-04" db="EMBL/GenBank/DDBJ databases">
        <title>The Genome Sequence of Mycobacterium tuberculosis TKK-01-0051.</title>
        <authorList>
            <consortium name="The Broad Institute Genomics Platform"/>
            <consortium name="The Broad Institute Genome Sequencing Center for Infectious Disease"/>
            <person name="Earl A.M."/>
            <person name="Cohen K."/>
            <person name="Pym A."/>
            <person name="Bishai W."/>
            <person name="Maharaj K."/>
            <person name="Desjardins C."/>
            <person name="Abeel T."/>
            <person name="Young S."/>
            <person name="Zeng Q."/>
            <person name="Gargeya S."/>
            <person name="Abouelleil A."/>
            <person name="Alvarado L."/>
            <person name="Chapman S.B."/>
            <person name="Gainer-Dewar J."/>
            <person name="Goldberg J."/>
            <person name="Griggs A."/>
            <person name="Gujja S."/>
            <person name="Hansen M."/>
            <person name="Howarth C."/>
            <person name="Imamovic A."/>
            <person name="Larimer J."/>
            <person name="Murphy C."/>
            <person name="Naylor J."/>
            <person name="Pearson M."/>
            <person name="Poon T.W."/>
            <person name="Priest M."/>
            <person name="Roberts A."/>
            <person name="Saif S."/>
            <person name="Shea T."/>
            <person name="Sykes S."/>
            <person name="Wortman J."/>
            <person name="Nusbaum C."/>
            <person name="Birren B."/>
        </authorList>
    </citation>
    <scope>NUCLEOTIDE SEQUENCE [LARGE SCALE GENOMIC DNA]</scope>
    <source>
        <strain evidence="1 2">TKK-01-0051</strain>
    </source>
</reference>
<organism evidence="1 2">
    <name type="scientific">Mycobacterium [tuberculosis] TKK-01-0051</name>
    <dbReference type="NCBI Taxonomy" id="1324261"/>
    <lineage>
        <taxon>Bacteria</taxon>
        <taxon>Bacillati</taxon>
        <taxon>Actinomycetota</taxon>
        <taxon>Actinomycetes</taxon>
        <taxon>Mycobacteriales</taxon>
        <taxon>Mycobacteriaceae</taxon>
        <taxon>Mycobacterium</taxon>
        <taxon>Mycobacterium avium complex (MAC)</taxon>
    </lineage>
</organism>
<dbReference type="Proteomes" id="UP000025947">
    <property type="component" value="Unassembled WGS sequence"/>
</dbReference>
<accession>A0A051UHY0</accession>
<dbReference type="EMBL" id="JLXW01000002">
    <property type="protein sequence ID" value="KBZ68829.1"/>
    <property type="molecule type" value="Genomic_DNA"/>
</dbReference>